<keyword evidence="4" id="KW-0418">Kinase</keyword>
<feature type="region of interest" description="Disordered" evidence="1">
    <location>
        <begin position="478"/>
        <end position="523"/>
    </location>
</feature>
<keyword evidence="2" id="KW-1133">Transmembrane helix</keyword>
<dbReference type="InterPro" id="IPR036372">
    <property type="entry name" value="BEACH_dom_sf"/>
</dbReference>
<dbReference type="Proteomes" id="UP000728185">
    <property type="component" value="Unassembled WGS sequence"/>
</dbReference>
<evidence type="ECO:0000256" key="1">
    <source>
        <dbReference type="SAM" id="MobiDB-lite"/>
    </source>
</evidence>
<evidence type="ECO:0000313" key="4">
    <source>
        <dbReference type="EMBL" id="KAA0197962.1"/>
    </source>
</evidence>
<keyword evidence="2" id="KW-0472">Membrane</keyword>
<dbReference type="Pfam" id="PF02138">
    <property type="entry name" value="Beach"/>
    <property type="match status" value="2"/>
</dbReference>
<keyword evidence="2" id="KW-0812">Transmembrane</keyword>
<dbReference type="PANTHER" id="PTHR46866">
    <property type="entry name" value="GH12955P"/>
    <property type="match status" value="1"/>
</dbReference>
<proteinExistence type="predicted"/>
<dbReference type="PROSITE" id="PS50197">
    <property type="entry name" value="BEACH"/>
    <property type="match status" value="1"/>
</dbReference>
<gene>
    <name evidence="4" type="ORF">FBUS_04222</name>
</gene>
<dbReference type="Gene3D" id="1.10.1540.10">
    <property type="entry name" value="BEACH domain"/>
    <property type="match status" value="1"/>
</dbReference>
<keyword evidence="4" id="KW-0808">Transferase</keyword>
<dbReference type="OrthoDB" id="29306at2759"/>
<dbReference type="PANTHER" id="PTHR46866:SF1">
    <property type="entry name" value="GH12955P"/>
    <property type="match status" value="1"/>
</dbReference>
<dbReference type="SMART" id="SM01026">
    <property type="entry name" value="Beach"/>
    <property type="match status" value="1"/>
</dbReference>
<evidence type="ECO:0000313" key="5">
    <source>
        <dbReference type="Proteomes" id="UP000728185"/>
    </source>
</evidence>
<name>A0A8E0RZZ2_9TREM</name>
<sequence>ANIHRLQTYIELFHKVLEKTKEYLQVSFDKDARIELSANEVKVYAHDKHASLEELYKFSPGRLEDDRYLLYIFFQAIVSVYWFHLAGLPHLGVTLSNVFVDQNDLCSIGPPDFTALYNARLKHEAVAFSDSRQSAKAADNTLDCSELSHMTTSWVLRQCSNYDYLMYLNQLAGRTKGDPANSAILPWVTDFTSPHSGLRDLTKSKYHLNKGEAQLDANYQAFVQEHSLASEAHYCRNPMSRPIGQLPEYEDEIREQIYSAVTSTRSNHDLQAQLTQSTLNITQSGEHPVVPGLDRRCSDTFQPHHLLDVMPNLAYYTYLARRTPKEILTRFVRPIYQPNEFPPNVARLYQLTPEECIPEFFTDPSVFTSIHADMADLGLPDWCATPEQFISYHLEVLESDPVSSMLHHWIDLTFGYKLVGEAAIEAKNVHLELAGTQRFLRRSGITCLFRTPHPRRWVPSTCSGSYFGPCFPKLPSWQESPPFTTTDRPRSTGRANRSPTEEDSFRSGTPNSLGPCPEKSQTSLDAKSIHNQAPLNLPSDYDPLALIRIYEGLCRFLAAETRHPTGFELPPKPPVQRSTVRLEELFARDVDSIACLAVEIFTHNVVNYTEATRWSHADRVSHARKMFALHRDRVPNVLHRGLDYILTPNRVSDEGELTFRPSTQHLLYLLLDFPPFFYDLYSVILWLSQLGVKNRGGLEHLHCRPRALWGPLSEAIMGANLPPSRGPCLMEPIRVPVHAIALLYPHLQAAAHREPSWMLRTIQCNALWILFHTVGGTQLIERYLVPLLLLLYRPNSVGRCLAITDLGTQHPLSELCSRRFLRLVMAYVSLDTFLSQIIPRLIYTLLNPTVNFPHLPSINMASSSPTEKEVLPDSNGNEEQSEIEDVHQVVGSGQPDAYKPIVPAVQPTSLSTFVDEIGLDLRTIDTEDELLDLIVDPQKWMAYSRSPSAHSSNRTSALSQDSAVVQFSLNNESENDPSTGRSENGMNLRSSGNNSEVVADSLLESRVLKAETKSDYNENDDLIPAHSRNTIPPVAASTDSLIWIAKRVGPLITAKRLIRCLLAGLTICYEGDVQLSVVFSSVQVASSGPVSRSYLPMPVQATGRPLAGDRTASACLRCLEQLVCVYGVSVATNIYMPFVDLAISEALVSARFSPNDLDTSNQSPMDTHMSDTWNSRILARVVAALTLLHQLVAYLPDSQLCDQLQDSILQDLLIKAVRLAGRHDVVFPAGTDGRRAVLYKIIDCVYVIGLRIGFELTRARLTPVIQLFFAMFDRVPLMETHQDVPRECSAFSGGTCESKTPV</sequence>
<reference evidence="4" key="1">
    <citation type="submission" date="2019-05" db="EMBL/GenBank/DDBJ databases">
        <title>Annotation for the trematode Fasciolopsis buski.</title>
        <authorList>
            <person name="Choi Y.-J."/>
        </authorList>
    </citation>
    <scope>NUCLEOTIDE SEQUENCE</scope>
    <source>
        <strain evidence="4">HT</strain>
        <tissue evidence="4">Whole worm</tissue>
    </source>
</reference>
<comment type="caution">
    <text evidence="4">The sequence shown here is derived from an EMBL/GenBank/DDBJ whole genome shotgun (WGS) entry which is preliminary data.</text>
</comment>
<feature type="transmembrane region" description="Helical" evidence="2">
    <location>
        <begin position="68"/>
        <end position="88"/>
    </location>
</feature>
<dbReference type="EMBL" id="LUCM01002019">
    <property type="protein sequence ID" value="KAA0197962.1"/>
    <property type="molecule type" value="Genomic_DNA"/>
</dbReference>
<evidence type="ECO:0000256" key="2">
    <source>
        <dbReference type="SAM" id="Phobius"/>
    </source>
</evidence>
<protein>
    <submittedName>
        <fullName evidence="4">Putative inactive serine/threonine-protein kinase lvsG</fullName>
    </submittedName>
</protein>
<feature type="non-terminal residue" evidence="4">
    <location>
        <position position="1"/>
    </location>
</feature>
<feature type="region of interest" description="Disordered" evidence="1">
    <location>
        <begin position="971"/>
        <end position="993"/>
    </location>
</feature>
<accession>A0A8E0RZZ2</accession>
<feature type="domain" description="BEACH" evidence="3">
    <location>
        <begin position="139"/>
        <end position="483"/>
    </location>
</feature>
<keyword evidence="5" id="KW-1185">Reference proteome</keyword>
<dbReference type="InterPro" id="IPR000409">
    <property type="entry name" value="BEACH_dom"/>
</dbReference>
<dbReference type="GO" id="GO:0016301">
    <property type="term" value="F:kinase activity"/>
    <property type="evidence" value="ECO:0007669"/>
    <property type="project" value="UniProtKB-KW"/>
</dbReference>
<evidence type="ECO:0000259" key="3">
    <source>
        <dbReference type="PROSITE" id="PS50197"/>
    </source>
</evidence>
<dbReference type="SUPFAM" id="SSF81837">
    <property type="entry name" value="BEACH domain"/>
    <property type="match status" value="1"/>
</dbReference>
<feature type="region of interest" description="Disordered" evidence="1">
    <location>
        <begin position="862"/>
        <end position="884"/>
    </location>
</feature>
<organism evidence="4 5">
    <name type="scientific">Fasciolopsis buskii</name>
    <dbReference type="NCBI Taxonomy" id="27845"/>
    <lineage>
        <taxon>Eukaryota</taxon>
        <taxon>Metazoa</taxon>
        <taxon>Spiralia</taxon>
        <taxon>Lophotrochozoa</taxon>
        <taxon>Platyhelminthes</taxon>
        <taxon>Trematoda</taxon>
        <taxon>Digenea</taxon>
        <taxon>Plagiorchiida</taxon>
        <taxon>Echinostomata</taxon>
        <taxon>Echinostomatoidea</taxon>
        <taxon>Fasciolidae</taxon>
        <taxon>Fasciolopsis</taxon>
    </lineage>
</organism>